<reference evidence="1" key="2">
    <citation type="journal article" date="2022" name="Microbiol. Resour. Announc.">
        <title>Metagenome Sequencing to Explore Phylogenomics of Terrestrial Cyanobacteria.</title>
        <authorList>
            <person name="Ward R.D."/>
            <person name="Stajich J.E."/>
            <person name="Johansen J.R."/>
            <person name="Huntemann M."/>
            <person name="Clum A."/>
            <person name="Foster B."/>
            <person name="Foster B."/>
            <person name="Roux S."/>
            <person name="Palaniappan K."/>
            <person name="Varghese N."/>
            <person name="Mukherjee S."/>
            <person name="Reddy T.B.K."/>
            <person name="Daum C."/>
            <person name="Copeland A."/>
            <person name="Chen I.A."/>
            <person name="Ivanova N.N."/>
            <person name="Kyrpides N.C."/>
            <person name="Shapiro N."/>
            <person name="Eloe-Fadrosh E.A."/>
            <person name="Pietrasiak N."/>
        </authorList>
    </citation>
    <scope>NUCLEOTIDE SEQUENCE</scope>
    <source>
        <strain evidence="1">JT2-VF2</strain>
    </source>
</reference>
<organism evidence="1 2">
    <name type="scientific">Mojavia pulchra JT2-VF2</name>
    <dbReference type="NCBI Taxonomy" id="287848"/>
    <lineage>
        <taxon>Bacteria</taxon>
        <taxon>Bacillati</taxon>
        <taxon>Cyanobacteriota</taxon>
        <taxon>Cyanophyceae</taxon>
        <taxon>Nostocales</taxon>
        <taxon>Nostocaceae</taxon>
    </lineage>
</organism>
<reference evidence="1" key="1">
    <citation type="submission" date="2021-05" db="EMBL/GenBank/DDBJ databases">
        <authorList>
            <person name="Pietrasiak N."/>
            <person name="Ward R."/>
            <person name="Stajich J.E."/>
            <person name="Kurbessoian T."/>
        </authorList>
    </citation>
    <scope>NUCLEOTIDE SEQUENCE</scope>
    <source>
        <strain evidence="1">JT2-VF2</strain>
    </source>
</reference>
<dbReference type="AlphaFoldDB" id="A0A951Q4F0"/>
<protein>
    <submittedName>
        <fullName evidence="1">Uncharacterized protein</fullName>
    </submittedName>
</protein>
<name>A0A951Q4F0_9NOST</name>
<evidence type="ECO:0000313" key="2">
    <source>
        <dbReference type="Proteomes" id="UP000715781"/>
    </source>
</evidence>
<proteinExistence type="predicted"/>
<accession>A0A951Q4F0</accession>
<comment type="caution">
    <text evidence="1">The sequence shown here is derived from an EMBL/GenBank/DDBJ whole genome shotgun (WGS) entry which is preliminary data.</text>
</comment>
<dbReference type="EMBL" id="JAHHHN010000040">
    <property type="protein sequence ID" value="MBW4565555.1"/>
    <property type="molecule type" value="Genomic_DNA"/>
</dbReference>
<gene>
    <name evidence="1" type="ORF">KME32_31635</name>
</gene>
<dbReference type="Proteomes" id="UP000715781">
    <property type="component" value="Unassembled WGS sequence"/>
</dbReference>
<evidence type="ECO:0000313" key="1">
    <source>
        <dbReference type="EMBL" id="MBW4565555.1"/>
    </source>
</evidence>
<sequence length="113" mass="13246">MDKEFQNRLKHFTALKSKYQAIKNNDSSPSSPLYLILRKADLNIELNELESEFLLESGLVATLEIIGKEKNNRTQELLNLEIEFSQLKSKYKAKKHNISWVDSKLYYIILKLE</sequence>